<feature type="chain" id="PRO_5047358114" description="Outer membrane protein beta-barrel domain-containing protein" evidence="1">
    <location>
        <begin position="20"/>
        <end position="222"/>
    </location>
</feature>
<dbReference type="RefSeq" id="WP_344815794.1">
    <property type="nucleotide sequence ID" value="NZ_BAABCT010000002.1"/>
</dbReference>
<reference evidence="3" key="1">
    <citation type="journal article" date="2019" name="Int. J. Syst. Evol. Microbiol.">
        <title>The Global Catalogue of Microorganisms (GCM) 10K type strain sequencing project: providing services to taxonomists for standard genome sequencing and annotation.</title>
        <authorList>
            <consortium name="The Broad Institute Genomics Platform"/>
            <consortium name="The Broad Institute Genome Sequencing Center for Infectious Disease"/>
            <person name="Wu L."/>
            <person name="Ma J."/>
        </authorList>
    </citation>
    <scope>NUCLEOTIDE SEQUENCE [LARGE SCALE GENOMIC DNA]</scope>
    <source>
        <strain evidence="3">JCM 17069</strain>
    </source>
</reference>
<proteinExistence type="predicted"/>
<keyword evidence="3" id="KW-1185">Reference proteome</keyword>
<dbReference type="EMBL" id="BAABCT010000002">
    <property type="protein sequence ID" value="GAA4068111.1"/>
    <property type="molecule type" value="Genomic_DNA"/>
</dbReference>
<feature type="signal peptide" evidence="1">
    <location>
        <begin position="1"/>
        <end position="19"/>
    </location>
</feature>
<evidence type="ECO:0000256" key="1">
    <source>
        <dbReference type="SAM" id="SignalP"/>
    </source>
</evidence>
<evidence type="ECO:0000313" key="2">
    <source>
        <dbReference type="EMBL" id="GAA4068111.1"/>
    </source>
</evidence>
<organism evidence="2 3">
    <name type="scientific">Flavobacterium cheonanense</name>
    <dbReference type="NCBI Taxonomy" id="706183"/>
    <lineage>
        <taxon>Bacteria</taxon>
        <taxon>Pseudomonadati</taxon>
        <taxon>Bacteroidota</taxon>
        <taxon>Flavobacteriia</taxon>
        <taxon>Flavobacteriales</taxon>
        <taxon>Flavobacteriaceae</taxon>
        <taxon>Flavobacterium</taxon>
    </lineage>
</organism>
<accession>A0ABP7VIU1</accession>
<sequence>MKKIILGILFFTSLQSCFAQEPQGWNFLVGTNSADFKTNDFIASKGGMGVFLGVGYNAGYHETYNYQIELAYVQNNINLKNTQLNNKKFGLGGVIQFGVYLNYYLIKPNEDKFYFGPQFGLYTSYGSTTSKEGFDNQEFFAPSGLSGIDLTNTREFNYGTGFGLTGGYNRFRINMRYNLGLSNVLGAISQVSTPGSGNDDKPYSGKISSLSLTLSYRFYNRK</sequence>
<protein>
    <recommendedName>
        <fullName evidence="4">Outer membrane protein beta-barrel domain-containing protein</fullName>
    </recommendedName>
</protein>
<evidence type="ECO:0008006" key="4">
    <source>
        <dbReference type="Google" id="ProtNLM"/>
    </source>
</evidence>
<comment type="caution">
    <text evidence="2">The sequence shown here is derived from an EMBL/GenBank/DDBJ whole genome shotgun (WGS) entry which is preliminary data.</text>
</comment>
<gene>
    <name evidence="2" type="ORF">GCM10022389_11530</name>
</gene>
<dbReference type="Proteomes" id="UP001500367">
    <property type="component" value="Unassembled WGS sequence"/>
</dbReference>
<name>A0ABP7VIU1_9FLAO</name>
<evidence type="ECO:0000313" key="3">
    <source>
        <dbReference type="Proteomes" id="UP001500367"/>
    </source>
</evidence>
<dbReference type="PROSITE" id="PS51257">
    <property type="entry name" value="PROKAR_LIPOPROTEIN"/>
    <property type="match status" value="1"/>
</dbReference>
<keyword evidence="1" id="KW-0732">Signal</keyword>